<gene>
    <name evidence="2" type="ORF">Pfra01_000698700</name>
</gene>
<keyword evidence="3" id="KW-1185">Reference proteome</keyword>
<organism evidence="2 3">
    <name type="scientific">Phytophthora fragariaefolia</name>
    <dbReference type="NCBI Taxonomy" id="1490495"/>
    <lineage>
        <taxon>Eukaryota</taxon>
        <taxon>Sar</taxon>
        <taxon>Stramenopiles</taxon>
        <taxon>Oomycota</taxon>
        <taxon>Peronosporomycetes</taxon>
        <taxon>Peronosporales</taxon>
        <taxon>Peronosporaceae</taxon>
        <taxon>Phytophthora</taxon>
    </lineage>
</organism>
<dbReference type="EMBL" id="BSXT01000610">
    <property type="protein sequence ID" value="GMF30992.1"/>
    <property type="molecule type" value="Genomic_DNA"/>
</dbReference>
<dbReference type="OrthoDB" id="128118at2759"/>
<name>A0A9W6U896_9STRA</name>
<feature type="compositionally biased region" description="Basic and acidic residues" evidence="1">
    <location>
        <begin position="389"/>
        <end position="398"/>
    </location>
</feature>
<evidence type="ECO:0000313" key="3">
    <source>
        <dbReference type="Proteomes" id="UP001165121"/>
    </source>
</evidence>
<proteinExistence type="predicted"/>
<feature type="region of interest" description="Disordered" evidence="1">
    <location>
        <begin position="235"/>
        <end position="398"/>
    </location>
</feature>
<dbReference type="Proteomes" id="UP001165121">
    <property type="component" value="Unassembled WGS sequence"/>
</dbReference>
<reference evidence="2" key="1">
    <citation type="submission" date="2023-04" db="EMBL/GenBank/DDBJ databases">
        <title>Phytophthora fragariaefolia NBRC 109709.</title>
        <authorList>
            <person name="Ichikawa N."/>
            <person name="Sato H."/>
            <person name="Tonouchi N."/>
        </authorList>
    </citation>
    <scope>NUCLEOTIDE SEQUENCE</scope>
    <source>
        <strain evidence="2">NBRC 109709</strain>
    </source>
</reference>
<protein>
    <submittedName>
        <fullName evidence="2">Unnamed protein product</fullName>
    </submittedName>
</protein>
<feature type="compositionally biased region" description="Polar residues" evidence="1">
    <location>
        <begin position="269"/>
        <end position="281"/>
    </location>
</feature>
<sequence>MKSFIKAAQRITFDGEHTLSVVFMSHRAVALWAGEEFKLRGQSVRLLSLGTQEPDVHSLALLARKYALRILGTEGIHAVPLVQPFEDITRVAVFDVRPPGMPDLVTPDNDYWTVIFDARSCPPELSGVSVIQFGDLELTLHQFQRHQLPSCWRCLNPNHTQARCKVPDARLTGAREPRLRTYTGGVCYWIAASQVPIKAAKPTLPASTRGSEQMTQEVKKYHDTLAAYHILAGGEDLDSDAEDERVPKEANLRPPNEGTAAHRPAGGLHTTTRIAGTSSVDQDMDDSERGPFIPCDAPPQPSSFGQSADGDAGDRRKFTTVQAAPTPMGDVDMEEAATGPQQVGTAEAGRRAMGASPALLSHHNAHSPSSETDPSQEPYCHPATPVAESRSDQGDQVT</sequence>
<accession>A0A9W6U896</accession>
<evidence type="ECO:0000256" key="1">
    <source>
        <dbReference type="SAM" id="MobiDB-lite"/>
    </source>
</evidence>
<evidence type="ECO:0000313" key="2">
    <source>
        <dbReference type="EMBL" id="GMF30992.1"/>
    </source>
</evidence>
<comment type="caution">
    <text evidence="2">The sequence shown here is derived from an EMBL/GenBank/DDBJ whole genome shotgun (WGS) entry which is preliminary data.</text>
</comment>
<feature type="compositionally biased region" description="Polar residues" evidence="1">
    <location>
        <begin position="366"/>
        <end position="375"/>
    </location>
</feature>
<dbReference type="AlphaFoldDB" id="A0A9W6U896"/>